<evidence type="ECO:0000256" key="1">
    <source>
        <dbReference type="ARBA" id="ARBA00002668"/>
    </source>
</evidence>
<gene>
    <name evidence="6" type="ORF">Sradi_4685600</name>
</gene>
<dbReference type="Gene3D" id="3.30.710.10">
    <property type="entry name" value="Potassium Channel Kv1.1, Chain A"/>
    <property type="match status" value="1"/>
</dbReference>
<dbReference type="AlphaFoldDB" id="A0AAW2MW79"/>
<evidence type="ECO:0000259" key="5">
    <source>
        <dbReference type="Pfam" id="PF25553"/>
    </source>
</evidence>
<dbReference type="PANTHER" id="PTHR31060:SF6">
    <property type="entry name" value="EXPRESSED PROTEIN"/>
    <property type="match status" value="1"/>
</dbReference>
<comment type="pathway">
    <text evidence="2">Protein modification; protein ubiquitination.</text>
</comment>
<sequence>MTTGGGTLKKKQRVGSNNRLSSTLADLDSSLSDGTLAEGSYKPPSLRRSSSHSLLPVVSSCAGGFNDAATADVILRLLLDQQYSQFELPEASSDATSPVDQSEIQIYLHSHVLRRSKYFTALLSERWQQQNESSSNSSDNAPKVYRFKLSVPATTDSINHHLTVLQLLYSDDLLSSIDTVSTALNLLPVALELLFEDCIKACVKFLEAVPCDHRGNASWINTFCNSQSSKYGFCEAFVAKLLRDFSSRESARRVLDKAFEKSLRVVKQSLEEYSSPDFRGDHNETEAIQRLNLHTAMTNGKHLLWLVERMIELKVADTAVKTWSEQASFTADLQRAFRDDAWRNIVPSLPAVVLRCTSRLANAVATGNILATRQVRMKLVRDWLPVLIICKDSVSLMGPNHKSLYLELEETFLRIISTLPLSDAQELLQQCLSFSTRNVDDCPHLVAAFTTWFRRANRPPQPDFYE</sequence>
<dbReference type="Pfam" id="PF25553">
    <property type="entry name" value="BTB-POZ_ANK-like"/>
    <property type="match status" value="1"/>
</dbReference>
<keyword evidence="3" id="KW-0833">Ubl conjugation pathway</keyword>
<comment type="caution">
    <text evidence="6">The sequence shown here is derived from an EMBL/GenBank/DDBJ whole genome shotgun (WGS) entry which is preliminary data.</text>
</comment>
<accession>A0AAW2MW79</accession>
<proteinExistence type="predicted"/>
<feature type="region of interest" description="Disordered" evidence="4">
    <location>
        <begin position="1"/>
        <end position="20"/>
    </location>
</feature>
<evidence type="ECO:0000256" key="4">
    <source>
        <dbReference type="SAM" id="MobiDB-lite"/>
    </source>
</evidence>
<evidence type="ECO:0000313" key="6">
    <source>
        <dbReference type="EMBL" id="KAL0334737.1"/>
    </source>
</evidence>
<name>A0AAW2MW79_SESRA</name>
<organism evidence="6">
    <name type="scientific">Sesamum radiatum</name>
    <name type="common">Black benniseed</name>
    <dbReference type="NCBI Taxonomy" id="300843"/>
    <lineage>
        <taxon>Eukaryota</taxon>
        <taxon>Viridiplantae</taxon>
        <taxon>Streptophyta</taxon>
        <taxon>Embryophyta</taxon>
        <taxon>Tracheophyta</taxon>
        <taxon>Spermatophyta</taxon>
        <taxon>Magnoliopsida</taxon>
        <taxon>eudicotyledons</taxon>
        <taxon>Gunneridae</taxon>
        <taxon>Pentapetalae</taxon>
        <taxon>asterids</taxon>
        <taxon>lamiids</taxon>
        <taxon>Lamiales</taxon>
        <taxon>Pedaliaceae</taxon>
        <taxon>Sesamum</taxon>
    </lineage>
</organism>
<protein>
    <recommendedName>
        <fullName evidence="5">At3g05675-like ankyrin-like domain-containing protein</fullName>
    </recommendedName>
</protein>
<dbReference type="PANTHER" id="PTHR31060">
    <property type="entry name" value="OSJNBA0011J08.25 PROTEIN-RELATED"/>
    <property type="match status" value="1"/>
</dbReference>
<comment type="function">
    <text evidence="1">May act as a substrate-specific adapter of an E3 ubiquitin-protein ligase complex (CUL3-RBX1-BTB) which mediates the ubiquitination and subsequent proteasomal degradation of target proteins.</text>
</comment>
<feature type="domain" description="At3g05675-like ankyrin-like" evidence="5">
    <location>
        <begin position="263"/>
        <end position="456"/>
    </location>
</feature>
<evidence type="ECO:0000256" key="3">
    <source>
        <dbReference type="ARBA" id="ARBA00022786"/>
    </source>
</evidence>
<dbReference type="InterPro" id="IPR011333">
    <property type="entry name" value="SKP1/BTB/POZ_sf"/>
</dbReference>
<dbReference type="EMBL" id="JACGWJ010000021">
    <property type="protein sequence ID" value="KAL0334737.1"/>
    <property type="molecule type" value="Genomic_DNA"/>
</dbReference>
<evidence type="ECO:0000256" key="2">
    <source>
        <dbReference type="ARBA" id="ARBA00004906"/>
    </source>
</evidence>
<dbReference type="InterPro" id="IPR058039">
    <property type="entry name" value="At3g05675-like_ankyrin"/>
</dbReference>
<dbReference type="InterPro" id="IPR038920">
    <property type="entry name" value="At3g05675-like"/>
</dbReference>
<reference evidence="6" key="1">
    <citation type="submission" date="2020-06" db="EMBL/GenBank/DDBJ databases">
        <authorList>
            <person name="Li T."/>
            <person name="Hu X."/>
            <person name="Zhang T."/>
            <person name="Song X."/>
            <person name="Zhang H."/>
            <person name="Dai N."/>
            <person name="Sheng W."/>
            <person name="Hou X."/>
            <person name="Wei L."/>
        </authorList>
    </citation>
    <scope>NUCLEOTIDE SEQUENCE</scope>
    <source>
        <strain evidence="6">G02</strain>
        <tissue evidence="6">Leaf</tissue>
    </source>
</reference>
<reference evidence="6" key="2">
    <citation type="journal article" date="2024" name="Plant">
        <title>Genomic evolution and insights into agronomic trait innovations of Sesamum species.</title>
        <authorList>
            <person name="Miao H."/>
            <person name="Wang L."/>
            <person name="Qu L."/>
            <person name="Liu H."/>
            <person name="Sun Y."/>
            <person name="Le M."/>
            <person name="Wang Q."/>
            <person name="Wei S."/>
            <person name="Zheng Y."/>
            <person name="Lin W."/>
            <person name="Duan Y."/>
            <person name="Cao H."/>
            <person name="Xiong S."/>
            <person name="Wang X."/>
            <person name="Wei L."/>
            <person name="Li C."/>
            <person name="Ma Q."/>
            <person name="Ju M."/>
            <person name="Zhao R."/>
            <person name="Li G."/>
            <person name="Mu C."/>
            <person name="Tian Q."/>
            <person name="Mei H."/>
            <person name="Zhang T."/>
            <person name="Gao T."/>
            <person name="Zhang H."/>
        </authorList>
    </citation>
    <scope>NUCLEOTIDE SEQUENCE</scope>
    <source>
        <strain evidence="6">G02</strain>
    </source>
</reference>